<dbReference type="OrthoDB" id="9793283at2"/>
<evidence type="ECO:0000256" key="4">
    <source>
        <dbReference type="ARBA" id="ARBA00023136"/>
    </source>
</evidence>
<evidence type="ECO:0000256" key="2">
    <source>
        <dbReference type="ARBA" id="ARBA00022692"/>
    </source>
</evidence>
<dbReference type="SUPFAM" id="SSF103473">
    <property type="entry name" value="MFS general substrate transporter"/>
    <property type="match status" value="1"/>
</dbReference>
<gene>
    <name evidence="7" type="ORF">CUTER_10635</name>
</gene>
<organism evidence="7 8">
    <name type="scientific">Corynebacterium uterequi</name>
    <dbReference type="NCBI Taxonomy" id="1072256"/>
    <lineage>
        <taxon>Bacteria</taxon>
        <taxon>Bacillati</taxon>
        <taxon>Actinomycetota</taxon>
        <taxon>Actinomycetes</taxon>
        <taxon>Mycobacteriales</taxon>
        <taxon>Corynebacteriaceae</taxon>
        <taxon>Corynebacterium</taxon>
    </lineage>
</organism>
<feature type="transmembrane region" description="Helical" evidence="5">
    <location>
        <begin position="266"/>
        <end position="286"/>
    </location>
</feature>
<name>A0A0G3HFG2_9CORY</name>
<dbReference type="AlphaFoldDB" id="A0A0G3HFG2"/>
<keyword evidence="2 5" id="KW-0812">Transmembrane</keyword>
<feature type="transmembrane region" description="Helical" evidence="5">
    <location>
        <begin position="355"/>
        <end position="378"/>
    </location>
</feature>
<sequence>MTANPSAADKAPAIPESAQAGLVTVVVFLAYLGQMLLNPIIAPLSREMGLEEWHIGATISLAAILVTVFSAYWGRTSQRLGVKRVLVTGMALATTALATFGIIANLGMTGALAGVGLVLGVMLTRGVLYGSGISAVAPTAQAHLVTHTASETGRVKALGMIGAAQGMASIIGGIVGGVLAAVGGLLMPLVVMPIVMLVSIVVLVVKFRPQAGTQLIEKPKRISFTDPRILPWLVGGLLMFVVFSSLATIFGFTIQDRFGLDGEATAGVSAIYLTVMGVTMIVGQAVVAPKTGWSAARLFRVGMLLLLVSIGFLWPSSSHVLFAIGCVLLGLGMGLAIPGYNTGPTLRMAEDEQGSVAGVINANNGLAYAVAPVLSTLLYGWNPVVPFVVSATVVALICAYTFVHPTLRG</sequence>
<feature type="transmembrane region" description="Helical" evidence="5">
    <location>
        <begin position="185"/>
        <end position="208"/>
    </location>
</feature>
<keyword evidence="3 5" id="KW-1133">Transmembrane helix</keyword>
<dbReference type="Gene3D" id="1.20.1250.20">
    <property type="entry name" value="MFS general substrate transporter like domains"/>
    <property type="match status" value="1"/>
</dbReference>
<accession>A0A0G3HFG2</accession>
<dbReference type="PATRIC" id="fig|1072256.5.peg.2093"/>
<keyword evidence="8" id="KW-1185">Reference proteome</keyword>
<feature type="transmembrane region" description="Helical" evidence="5">
    <location>
        <begin position="85"/>
        <end position="106"/>
    </location>
</feature>
<dbReference type="Pfam" id="PF07690">
    <property type="entry name" value="MFS_1"/>
    <property type="match status" value="1"/>
</dbReference>
<reference evidence="7 8" key="1">
    <citation type="journal article" date="2015" name="Genome Announc.">
        <title>Virulence Factor Genes Detected in the Complete Genome Sequence of Corynebacterium uterequi DSM 45634, Isolated from the Uterus of a Maiden Mare.</title>
        <authorList>
            <person name="Ruckert C."/>
            <person name="Kriete M."/>
            <person name="Jaenicke S."/>
            <person name="Winkler A."/>
            <person name="Tauch A."/>
        </authorList>
    </citation>
    <scope>NUCLEOTIDE SEQUENCE [LARGE SCALE GENOMIC DNA]</scope>
    <source>
        <strain evidence="7 8">DSM 45634</strain>
    </source>
</reference>
<feature type="transmembrane region" description="Helical" evidence="5">
    <location>
        <begin position="229"/>
        <end position="254"/>
    </location>
</feature>
<evidence type="ECO:0000256" key="1">
    <source>
        <dbReference type="ARBA" id="ARBA00004651"/>
    </source>
</evidence>
<feature type="transmembrane region" description="Helical" evidence="5">
    <location>
        <begin position="298"/>
        <end position="314"/>
    </location>
</feature>
<dbReference type="EMBL" id="CP011546">
    <property type="protein sequence ID" value="AKK12091.1"/>
    <property type="molecule type" value="Genomic_DNA"/>
</dbReference>
<dbReference type="InterPro" id="IPR011701">
    <property type="entry name" value="MFS"/>
</dbReference>
<evidence type="ECO:0000256" key="3">
    <source>
        <dbReference type="ARBA" id="ARBA00022989"/>
    </source>
</evidence>
<dbReference type="PROSITE" id="PS50850">
    <property type="entry name" value="MFS"/>
    <property type="match status" value="1"/>
</dbReference>
<dbReference type="InterPro" id="IPR036259">
    <property type="entry name" value="MFS_trans_sf"/>
</dbReference>
<reference evidence="8" key="2">
    <citation type="submission" date="2015-05" db="EMBL/GenBank/DDBJ databases">
        <title>Complete genome sequence of Corynebacterium uterequi DSM 45634, isolated from the uterus of a maiden mare.</title>
        <authorList>
            <person name="Ruckert C."/>
            <person name="Albersmeier A."/>
            <person name="Winkler A."/>
            <person name="Tauch A."/>
        </authorList>
    </citation>
    <scope>NUCLEOTIDE SEQUENCE [LARGE SCALE GENOMIC DNA]</scope>
    <source>
        <strain evidence="8">DSM 45634</strain>
    </source>
</reference>
<dbReference type="PANTHER" id="PTHR23546">
    <property type="entry name" value="TRANSPORT PROTEIN"/>
    <property type="match status" value="1"/>
</dbReference>
<evidence type="ECO:0000313" key="7">
    <source>
        <dbReference type="EMBL" id="AKK12091.1"/>
    </source>
</evidence>
<feature type="transmembrane region" description="Helical" evidence="5">
    <location>
        <begin position="20"/>
        <end position="41"/>
    </location>
</feature>
<proteinExistence type="predicted"/>
<dbReference type="InterPro" id="IPR020846">
    <property type="entry name" value="MFS_dom"/>
</dbReference>
<protein>
    <submittedName>
        <fullName evidence="7">Arabinose efflux permease family protein</fullName>
    </submittedName>
</protein>
<feature type="transmembrane region" description="Helical" evidence="5">
    <location>
        <begin position="320"/>
        <end position="343"/>
    </location>
</feature>
<feature type="domain" description="Major facilitator superfamily (MFS) profile" evidence="6">
    <location>
        <begin position="19"/>
        <end position="407"/>
    </location>
</feature>
<keyword evidence="4 5" id="KW-0472">Membrane</keyword>
<evidence type="ECO:0000313" key="8">
    <source>
        <dbReference type="Proteomes" id="UP000035548"/>
    </source>
</evidence>
<feature type="transmembrane region" description="Helical" evidence="5">
    <location>
        <begin position="112"/>
        <end position="136"/>
    </location>
</feature>
<evidence type="ECO:0000259" key="6">
    <source>
        <dbReference type="PROSITE" id="PS50850"/>
    </source>
</evidence>
<evidence type="ECO:0000256" key="5">
    <source>
        <dbReference type="SAM" id="Phobius"/>
    </source>
</evidence>
<feature type="transmembrane region" description="Helical" evidence="5">
    <location>
        <begin position="384"/>
        <end position="403"/>
    </location>
</feature>
<dbReference type="GO" id="GO:0005886">
    <property type="term" value="C:plasma membrane"/>
    <property type="evidence" value="ECO:0007669"/>
    <property type="project" value="UniProtKB-SubCell"/>
</dbReference>
<dbReference type="RefSeq" id="WP_047260363.1">
    <property type="nucleotide sequence ID" value="NZ_CP011546.1"/>
</dbReference>
<dbReference type="Proteomes" id="UP000035548">
    <property type="component" value="Chromosome"/>
</dbReference>
<dbReference type="GO" id="GO:0022857">
    <property type="term" value="F:transmembrane transporter activity"/>
    <property type="evidence" value="ECO:0007669"/>
    <property type="project" value="InterPro"/>
</dbReference>
<comment type="subcellular location">
    <subcellularLocation>
        <location evidence="1">Cell membrane</location>
        <topology evidence="1">Multi-pass membrane protein</topology>
    </subcellularLocation>
</comment>
<feature type="transmembrane region" description="Helical" evidence="5">
    <location>
        <begin position="157"/>
        <end position="179"/>
    </location>
</feature>
<dbReference type="PANTHER" id="PTHR23546:SF1">
    <property type="entry name" value="MEMBRANE PROTEIN"/>
    <property type="match status" value="1"/>
</dbReference>
<feature type="transmembrane region" description="Helical" evidence="5">
    <location>
        <begin position="53"/>
        <end position="73"/>
    </location>
</feature>
<dbReference type="STRING" id="1072256.CUTER_10635"/>
<dbReference type="KEGG" id="cut:CUTER_10635"/>